<evidence type="ECO:0000256" key="5">
    <source>
        <dbReference type="ARBA" id="ARBA00022840"/>
    </source>
</evidence>
<dbReference type="InterPro" id="IPR017261">
    <property type="entry name" value="DNA_mismatch_repair_MutS/MSH"/>
</dbReference>
<keyword evidence="7 9" id="KW-0234">DNA repair</keyword>
<dbReference type="PIRSF" id="PIRSF037677">
    <property type="entry name" value="DNA_mis_repair_Msh6"/>
    <property type="match status" value="1"/>
</dbReference>
<dbReference type="InterPro" id="IPR045076">
    <property type="entry name" value="MutS"/>
</dbReference>
<dbReference type="Pfam" id="PF05188">
    <property type="entry name" value="MutS_II"/>
    <property type="match status" value="1"/>
</dbReference>
<gene>
    <name evidence="12" type="primary">mutS_1</name>
    <name evidence="9" type="synonym">mutS</name>
    <name evidence="12" type="ORF">JEODO184_01551</name>
</gene>
<evidence type="ECO:0000256" key="4">
    <source>
        <dbReference type="ARBA" id="ARBA00022763"/>
    </source>
</evidence>
<comment type="function">
    <text evidence="8 9">This protein is involved in the repair of mismatches in DNA. It is possible that it carries out the mismatch recognition step. This protein has a weak ATPase activity.</text>
</comment>
<name>A0A6V7RMV4_9STAP</name>
<dbReference type="SUPFAM" id="SSF48334">
    <property type="entry name" value="DNA repair protein MutS, domain III"/>
    <property type="match status" value="1"/>
</dbReference>
<dbReference type="Pfam" id="PF01624">
    <property type="entry name" value="MutS_I"/>
    <property type="match status" value="1"/>
</dbReference>
<dbReference type="InterPro" id="IPR027417">
    <property type="entry name" value="P-loop_NTPase"/>
</dbReference>
<dbReference type="Proteomes" id="UP000589351">
    <property type="component" value="Unassembled WGS sequence"/>
</dbReference>
<dbReference type="InterPro" id="IPR007695">
    <property type="entry name" value="DNA_mismatch_repair_MutS-lik_N"/>
</dbReference>
<dbReference type="FunFam" id="3.40.50.300:FF:000870">
    <property type="entry name" value="MutS protein homolog 4"/>
    <property type="match status" value="1"/>
</dbReference>
<dbReference type="Pfam" id="PF05190">
    <property type="entry name" value="MutS_IV"/>
    <property type="match status" value="1"/>
</dbReference>
<feature type="domain" description="DNA mismatch repair proteins mutS family" evidence="11">
    <location>
        <begin position="672"/>
        <end position="688"/>
    </location>
</feature>
<keyword evidence="13" id="KW-1185">Reference proteome</keyword>
<comment type="similarity">
    <text evidence="1 9 10">Belongs to the DNA mismatch repair MutS family.</text>
</comment>
<dbReference type="PROSITE" id="PS00486">
    <property type="entry name" value="DNA_MISMATCH_REPAIR_2"/>
    <property type="match status" value="1"/>
</dbReference>
<dbReference type="Pfam" id="PF05192">
    <property type="entry name" value="MutS_III"/>
    <property type="match status" value="1"/>
</dbReference>
<dbReference type="NCBIfam" id="TIGR01070">
    <property type="entry name" value="mutS1"/>
    <property type="match status" value="1"/>
</dbReference>
<dbReference type="GO" id="GO:0030983">
    <property type="term" value="F:mismatched DNA binding"/>
    <property type="evidence" value="ECO:0007669"/>
    <property type="project" value="InterPro"/>
</dbReference>
<dbReference type="AlphaFoldDB" id="A0A6V7RMV4"/>
<dbReference type="InterPro" id="IPR036678">
    <property type="entry name" value="MutS_con_dom_sf"/>
</dbReference>
<comment type="caution">
    <text evidence="12">The sequence shown here is derived from an EMBL/GenBank/DDBJ whole genome shotgun (WGS) entry which is preliminary data.</text>
</comment>
<evidence type="ECO:0000256" key="2">
    <source>
        <dbReference type="ARBA" id="ARBA00021982"/>
    </source>
</evidence>
<dbReference type="SUPFAM" id="SSF53150">
    <property type="entry name" value="DNA repair protein MutS, domain II"/>
    <property type="match status" value="1"/>
</dbReference>
<dbReference type="Gene3D" id="3.40.50.300">
    <property type="entry name" value="P-loop containing nucleotide triphosphate hydrolases"/>
    <property type="match status" value="1"/>
</dbReference>
<evidence type="ECO:0000256" key="10">
    <source>
        <dbReference type="RuleBase" id="RU003756"/>
    </source>
</evidence>
<dbReference type="InterPro" id="IPR007860">
    <property type="entry name" value="DNA_mmatch_repair_MutS_con_dom"/>
</dbReference>
<dbReference type="Gene3D" id="1.10.1420.10">
    <property type="match status" value="2"/>
</dbReference>
<evidence type="ECO:0000256" key="8">
    <source>
        <dbReference type="ARBA" id="ARBA00024647"/>
    </source>
</evidence>
<dbReference type="EMBL" id="CAJEWD010000008">
    <property type="protein sequence ID" value="CAD2079002.1"/>
    <property type="molecule type" value="Genomic_DNA"/>
</dbReference>
<dbReference type="SMART" id="SM00534">
    <property type="entry name" value="MUTSac"/>
    <property type="match status" value="1"/>
</dbReference>
<dbReference type="GO" id="GO:0005829">
    <property type="term" value="C:cytosol"/>
    <property type="evidence" value="ECO:0007669"/>
    <property type="project" value="TreeGrafter"/>
</dbReference>
<dbReference type="GO" id="GO:0140664">
    <property type="term" value="F:ATP-dependent DNA damage sensor activity"/>
    <property type="evidence" value="ECO:0007669"/>
    <property type="project" value="InterPro"/>
</dbReference>
<keyword evidence="5 9" id="KW-0067">ATP-binding</keyword>
<dbReference type="GO" id="GO:0005524">
    <property type="term" value="F:ATP binding"/>
    <property type="evidence" value="ECO:0007669"/>
    <property type="project" value="UniProtKB-UniRule"/>
</dbReference>
<dbReference type="PANTHER" id="PTHR11361:SF34">
    <property type="entry name" value="DNA MISMATCH REPAIR PROTEIN MSH1, MITOCHONDRIAL"/>
    <property type="match status" value="1"/>
</dbReference>
<evidence type="ECO:0000256" key="3">
    <source>
        <dbReference type="ARBA" id="ARBA00022741"/>
    </source>
</evidence>
<keyword evidence="4 9" id="KW-0227">DNA damage</keyword>
<keyword evidence="3 9" id="KW-0547">Nucleotide-binding</keyword>
<evidence type="ECO:0000313" key="13">
    <source>
        <dbReference type="Proteomes" id="UP000589351"/>
    </source>
</evidence>
<evidence type="ECO:0000256" key="7">
    <source>
        <dbReference type="ARBA" id="ARBA00023204"/>
    </source>
</evidence>
<dbReference type="SUPFAM" id="SSF52540">
    <property type="entry name" value="P-loop containing nucleoside triphosphate hydrolases"/>
    <property type="match status" value="1"/>
</dbReference>
<dbReference type="FunFam" id="1.10.1420.10:FF:000001">
    <property type="entry name" value="DNA mismatch repair protein MutS"/>
    <property type="match status" value="1"/>
</dbReference>
<evidence type="ECO:0000313" key="12">
    <source>
        <dbReference type="EMBL" id="CAD2079002.1"/>
    </source>
</evidence>
<dbReference type="Gene3D" id="3.40.1170.10">
    <property type="entry name" value="DNA repair protein MutS, domain I"/>
    <property type="match status" value="1"/>
</dbReference>
<dbReference type="NCBIfam" id="NF003810">
    <property type="entry name" value="PRK05399.1"/>
    <property type="match status" value="1"/>
</dbReference>
<evidence type="ECO:0000256" key="9">
    <source>
        <dbReference type="HAMAP-Rule" id="MF_00096"/>
    </source>
</evidence>
<dbReference type="GO" id="GO:0006298">
    <property type="term" value="P:mismatch repair"/>
    <property type="evidence" value="ECO:0007669"/>
    <property type="project" value="UniProtKB-UniRule"/>
</dbReference>
<dbReference type="InterPro" id="IPR007696">
    <property type="entry name" value="DNA_mismatch_repair_MutS_core"/>
</dbReference>
<reference evidence="12 13" key="1">
    <citation type="submission" date="2020-07" db="EMBL/GenBank/DDBJ databases">
        <authorList>
            <person name="Criscuolo A."/>
        </authorList>
    </citation>
    <scope>NUCLEOTIDE SEQUENCE [LARGE SCALE GENOMIC DNA]</scope>
    <source>
        <strain evidence="12">CIP111649</strain>
    </source>
</reference>
<keyword evidence="6 9" id="KW-0238">DNA-binding</keyword>
<protein>
    <recommendedName>
        <fullName evidence="2 9">DNA mismatch repair protein MutS</fullName>
    </recommendedName>
</protein>
<dbReference type="InterPro" id="IPR007861">
    <property type="entry name" value="DNA_mismatch_repair_MutS_clamp"/>
</dbReference>
<dbReference type="InterPro" id="IPR000432">
    <property type="entry name" value="DNA_mismatch_repair_MutS_C"/>
</dbReference>
<proteinExistence type="inferred from homology"/>
<dbReference type="InterPro" id="IPR036187">
    <property type="entry name" value="DNA_mismatch_repair_MutS_sf"/>
</dbReference>
<evidence type="ECO:0000256" key="1">
    <source>
        <dbReference type="ARBA" id="ARBA00006271"/>
    </source>
</evidence>
<dbReference type="GO" id="GO:0003684">
    <property type="term" value="F:damaged DNA binding"/>
    <property type="evidence" value="ECO:0007669"/>
    <property type="project" value="UniProtKB-UniRule"/>
</dbReference>
<dbReference type="CDD" id="cd03284">
    <property type="entry name" value="ABC_MutS1"/>
    <property type="match status" value="1"/>
</dbReference>
<dbReference type="RefSeq" id="WP_185126022.1">
    <property type="nucleotide sequence ID" value="NZ_CAJEWD010000008.1"/>
</dbReference>
<dbReference type="FunFam" id="3.40.1170.10:FF:000001">
    <property type="entry name" value="DNA mismatch repair protein MutS"/>
    <property type="match status" value="1"/>
</dbReference>
<dbReference type="Gene3D" id="3.30.420.110">
    <property type="entry name" value="MutS, connector domain"/>
    <property type="match status" value="1"/>
</dbReference>
<dbReference type="Pfam" id="PF00488">
    <property type="entry name" value="MutS_V"/>
    <property type="match status" value="1"/>
</dbReference>
<dbReference type="PANTHER" id="PTHR11361">
    <property type="entry name" value="DNA MISMATCH REPAIR PROTEIN MUTS FAMILY MEMBER"/>
    <property type="match status" value="1"/>
</dbReference>
<evidence type="ECO:0000259" key="11">
    <source>
        <dbReference type="PROSITE" id="PS00486"/>
    </source>
</evidence>
<sequence>MPEPTPMMKQYLSVKDQYRDSLLLFRLGDFYELFNEDAITAAKVLEIALTSRDKNSPNPIPMCGVPYHSARSYIAKLIDHGFKVAICEQMENPREVKGMVKREVVRVITPGTLIDDFGMEDGESNFILAMIKNKHTVEVSYADISTGEIFAFSTQNEGDLKSEIETIGAKEIVVTEDSVYLIKDIYQDPPLYTVFNSDEDRAYDYEESVNEHTAITLLLNYIRAQNMRDLEHLKTVQKHQLSSFMKLNYAAVSNLELLENIQTKKVKGSLFWYLNKTETPMGKRRLRQLIERPLVSIKEIENRQSIVTTLIDNFSEREVITQILNQVYDIERLVGRLAFNNIDVKDFVQLRDSLSGLPELKSTLEQIDLTSNDLFKNFDDLTDVYSHLEVLTDEPPKTIREGKIFKDGVSEELDKLRDISNNARNWLNNYLESERERTGIKNLKIGFNKVFGYYLEISKGQAVNFDADKFDYNRKQTLTNAERFITPDLKEMESKILTAEDDSVMLEYKMFTELRNHMMTYISRLQKTASQISILDTLIAFAHVSNNHHLVKPEFTKERVIELKEARHPIVERMLNESTYVPNDLTMSEDSYVYLITGPNMSGKSTYMRQVALIIIMAQIGMRVPAKSAKLPIFDAIYTRIGASDDLSSGKSTFMIEMMEANTALQEATEHSLLIFDEIGRGTSTYDGMALARAMLKYIHDDIGAFTLFSTHYHELTALDQELSGLENVHVKATEYNGQLVFLHKVKPGAVEKSYGIHVARLADLPQAVTDMAADYLSGYEEGNHQKSSQFETMQLELPLDDQEASSFEERQIIDEIKNINLNDLTPLEALNRLADLQKRMD</sequence>
<feature type="binding site" evidence="9">
    <location>
        <begin position="598"/>
        <end position="605"/>
    </location>
    <ligand>
        <name>ATP</name>
        <dbReference type="ChEBI" id="CHEBI:30616"/>
    </ligand>
</feature>
<dbReference type="SMART" id="SM00533">
    <property type="entry name" value="MUTSd"/>
    <property type="match status" value="1"/>
</dbReference>
<dbReference type="HAMAP" id="MF_00096">
    <property type="entry name" value="MutS"/>
    <property type="match status" value="1"/>
</dbReference>
<dbReference type="SUPFAM" id="SSF55271">
    <property type="entry name" value="DNA repair protein MutS, domain I"/>
    <property type="match status" value="1"/>
</dbReference>
<evidence type="ECO:0000256" key="6">
    <source>
        <dbReference type="ARBA" id="ARBA00023125"/>
    </source>
</evidence>
<dbReference type="InterPro" id="IPR016151">
    <property type="entry name" value="DNA_mismatch_repair_MutS_N"/>
</dbReference>
<dbReference type="InterPro" id="IPR005748">
    <property type="entry name" value="DNA_mismatch_repair_MutS"/>
</dbReference>
<organism evidence="12 13">
    <name type="scientific">Jeotgalicoccus meleagridis</name>
    <dbReference type="NCBI Taxonomy" id="2759181"/>
    <lineage>
        <taxon>Bacteria</taxon>
        <taxon>Bacillati</taxon>
        <taxon>Bacillota</taxon>
        <taxon>Bacilli</taxon>
        <taxon>Bacillales</taxon>
        <taxon>Staphylococcaceae</taxon>
        <taxon>Jeotgalicoccus</taxon>
    </lineage>
</organism>
<accession>A0A6V7RMV4</accession>